<protein>
    <recommendedName>
        <fullName evidence="4">Glycosyltransferase RgtA/B/C/D-like domain-containing protein</fullName>
    </recommendedName>
</protein>
<keyword evidence="3" id="KW-1185">Reference proteome</keyword>
<dbReference type="RefSeq" id="WP_210697244.1">
    <property type="nucleotide sequence ID" value="NZ_JAEQMM010000003.1"/>
</dbReference>
<sequence>MNKDRYFFKVTDRKIMMIVISLICLFSILLLYKLGTVPKEFVDEQSYMDEVKSLVYTGTDLNNLARPIYFKGPFGNGQSITYALFAVPFIKFAGFSVFKFRLPMVLLTIINIVLILLYLNKKSVSKSILFWVTLSFIAAPWVFISSRWVLDCNIAPITLSIGVTTLLFAIELELTAIQKFILLTVSALFITFSVYGYIAGWIFIPIFLLLFLIYLLRIKQLSLKWLLVYIGEIGIMCLPLIVFAYHLVILRSTKNTTWGPFSLPGMSMQRGSSFIDFNDGDGIIHAMIINVINGIQTYMQGFDHLAWNSVEGFGMIFPILLVFALIGIFTPKLFLSQRQFLFKCILCLALISYVPSLLIVKPNFNHWTFLNMVLILLAGYGLYYASLVFGKKYSMAMVIIVFVLSFVFITHFYFNNDSYFVKGSSMTSKRYLYRSNVGKIPAKKIKWLDNIEK</sequence>
<feature type="transmembrane region" description="Helical" evidence="1">
    <location>
        <begin position="100"/>
        <end position="119"/>
    </location>
</feature>
<feature type="transmembrane region" description="Helical" evidence="1">
    <location>
        <begin position="154"/>
        <end position="170"/>
    </location>
</feature>
<evidence type="ECO:0000256" key="1">
    <source>
        <dbReference type="SAM" id="Phobius"/>
    </source>
</evidence>
<feature type="transmembrane region" description="Helical" evidence="1">
    <location>
        <begin position="366"/>
        <end position="386"/>
    </location>
</feature>
<feature type="transmembrane region" description="Helical" evidence="1">
    <location>
        <begin position="201"/>
        <end position="218"/>
    </location>
</feature>
<organism evidence="2 3">
    <name type="scientific">Lactiplantibacillus argentoratensis</name>
    <dbReference type="NCBI Taxonomy" id="271881"/>
    <lineage>
        <taxon>Bacteria</taxon>
        <taxon>Bacillati</taxon>
        <taxon>Bacillota</taxon>
        <taxon>Bacilli</taxon>
        <taxon>Lactobacillales</taxon>
        <taxon>Lactobacillaceae</taxon>
        <taxon>Lactiplantibacillus</taxon>
    </lineage>
</organism>
<dbReference type="Proteomes" id="UP000694640">
    <property type="component" value="Unassembled WGS sequence"/>
</dbReference>
<evidence type="ECO:0000313" key="2">
    <source>
        <dbReference type="EMBL" id="MBT1137083.1"/>
    </source>
</evidence>
<evidence type="ECO:0008006" key="4">
    <source>
        <dbReference type="Google" id="ProtNLM"/>
    </source>
</evidence>
<evidence type="ECO:0000313" key="3">
    <source>
        <dbReference type="Proteomes" id="UP000694640"/>
    </source>
</evidence>
<keyword evidence="1" id="KW-0472">Membrane</keyword>
<gene>
    <name evidence="2" type="ORF">JKL17_02860</name>
</gene>
<name>A0ABS5UEW6_9LACO</name>
<dbReference type="EMBL" id="JAEQMM010000003">
    <property type="protein sequence ID" value="MBT1137083.1"/>
    <property type="molecule type" value="Genomic_DNA"/>
</dbReference>
<feature type="transmembrane region" description="Helical" evidence="1">
    <location>
        <begin position="393"/>
        <end position="414"/>
    </location>
</feature>
<accession>A0ABS5UEW6</accession>
<reference evidence="2 3" key="1">
    <citation type="submission" date="2021-01" db="EMBL/GenBank/DDBJ databases">
        <title>High-quality draft genome sequence data of six Lactiplantibacillus plantarum subsp. argentoratensis strains isolated from various Greek sourdoughs.</title>
        <authorList>
            <person name="Syrokou M.K."/>
            <person name="Paramithiotis S."/>
            <person name="Skandamis P.N."/>
            <person name="Drosinos E.H."/>
            <person name="Bosnea L."/>
            <person name="Mataragas M."/>
        </authorList>
    </citation>
    <scope>NUCLEOTIDE SEQUENCE [LARGE SCALE GENOMIC DNA]</scope>
    <source>
        <strain evidence="2 3">LQC 2520</strain>
    </source>
</reference>
<feature type="transmembrane region" description="Helical" evidence="1">
    <location>
        <begin position="15"/>
        <end position="32"/>
    </location>
</feature>
<feature type="transmembrane region" description="Helical" evidence="1">
    <location>
        <begin position="340"/>
        <end position="360"/>
    </location>
</feature>
<proteinExistence type="predicted"/>
<keyword evidence="1" id="KW-0812">Transmembrane</keyword>
<comment type="caution">
    <text evidence="2">The sequence shown here is derived from an EMBL/GenBank/DDBJ whole genome shotgun (WGS) entry which is preliminary data.</text>
</comment>
<feature type="transmembrane region" description="Helical" evidence="1">
    <location>
        <begin position="128"/>
        <end position="148"/>
    </location>
</feature>
<keyword evidence="1" id="KW-1133">Transmembrane helix</keyword>
<feature type="transmembrane region" description="Helical" evidence="1">
    <location>
        <begin position="305"/>
        <end position="328"/>
    </location>
</feature>
<feature type="transmembrane region" description="Helical" evidence="1">
    <location>
        <begin position="225"/>
        <end position="248"/>
    </location>
</feature>